<protein>
    <recommendedName>
        <fullName evidence="2">PilZ domain-containing protein</fullName>
    </recommendedName>
</protein>
<dbReference type="EMBL" id="CP123390">
    <property type="protein sequence ID" value="XCC97948.1"/>
    <property type="molecule type" value="Genomic_DNA"/>
</dbReference>
<proteinExistence type="predicted"/>
<gene>
    <name evidence="1" type="ORF">PVT71_28625</name>
</gene>
<accession>A0AAU8ATZ3</accession>
<keyword evidence="1" id="KW-0614">Plasmid</keyword>
<dbReference type="RefSeq" id="WP_353476825.1">
    <property type="nucleotide sequence ID" value="NZ_CP123390.1"/>
</dbReference>
<sequence>MTCCIFQSPASAAFFGFDQVEILEEAARYLRKQLTPNRVIRLAELDGFVPIQIRCTPRPDLMSGDGFFLEVSLNFSIGEEIHAICGETYLAANTEGARLGIIFEAIDDSIDTYLEIREDIAARRREDFSAATVPAQSTNPQVQDVATDYRHRVVVLHLPRG</sequence>
<reference evidence="1" key="1">
    <citation type="submission" date="2023-02" db="EMBL/GenBank/DDBJ databases">
        <title>Description and genomic characterization of Salipiger bruguierae sp. nov., isolated from the sediment of mangrove plant Bruguiera sexangula.</title>
        <authorList>
            <person name="Long M."/>
        </authorList>
    </citation>
    <scope>NUCLEOTIDE SEQUENCE</scope>
    <source>
        <strain evidence="1">H15</strain>
        <plasmid evidence="1">unnamed5</plasmid>
    </source>
</reference>
<evidence type="ECO:0000313" key="1">
    <source>
        <dbReference type="EMBL" id="XCC97948.1"/>
    </source>
</evidence>
<name>A0AAU8ATZ3_9RHOB</name>
<organism evidence="1">
    <name type="scientific">Alloyangia sp. H15</name>
    <dbReference type="NCBI Taxonomy" id="3029062"/>
    <lineage>
        <taxon>Bacteria</taxon>
        <taxon>Pseudomonadati</taxon>
        <taxon>Pseudomonadota</taxon>
        <taxon>Alphaproteobacteria</taxon>
        <taxon>Rhodobacterales</taxon>
        <taxon>Roseobacteraceae</taxon>
        <taxon>Alloyangia</taxon>
    </lineage>
</organism>
<evidence type="ECO:0008006" key="2">
    <source>
        <dbReference type="Google" id="ProtNLM"/>
    </source>
</evidence>
<dbReference type="AlphaFoldDB" id="A0AAU8ATZ3"/>
<geneLocation type="plasmid" evidence="1">
    <name>unnamed5</name>
</geneLocation>